<name>A0AAE6IWK4_TREPH</name>
<reference evidence="1 2" key="1">
    <citation type="submission" date="2019-08" db="EMBL/GenBank/DDBJ databases">
        <authorList>
            <person name="Kuhnert P."/>
        </authorList>
    </citation>
    <scope>NUCLEOTIDE SEQUENCE [LARGE SCALE GENOMIC DNA]</scope>
    <source>
        <strain evidence="1 2">B36.5</strain>
    </source>
</reference>
<gene>
    <name evidence="1" type="ORF">FUT82_15900</name>
</gene>
<dbReference type="EMBL" id="CP042817">
    <property type="protein sequence ID" value="QEJ99326.1"/>
    <property type="molecule type" value="Genomic_DNA"/>
</dbReference>
<accession>A0AAE6IWK4</accession>
<sequence length="87" mass="10460">MRNDQNNKAPLIQCDQRILPRTPLFFIRLRHTYKKKSHTHYSVFLISRLIFFNTSYKNHKNFYKKSSTRRNGEQFTIGMLESAVPHC</sequence>
<protein>
    <submittedName>
        <fullName evidence="1">Uncharacterized protein</fullName>
    </submittedName>
</protein>
<evidence type="ECO:0000313" key="2">
    <source>
        <dbReference type="Proteomes" id="UP000323594"/>
    </source>
</evidence>
<evidence type="ECO:0000313" key="1">
    <source>
        <dbReference type="EMBL" id="QEJ99326.1"/>
    </source>
</evidence>
<dbReference type="AlphaFoldDB" id="A0AAE6IWK4"/>
<dbReference type="Proteomes" id="UP000323594">
    <property type="component" value="Chromosome"/>
</dbReference>
<organism evidence="1 2">
    <name type="scientific">Treponema phagedenis</name>
    <dbReference type="NCBI Taxonomy" id="162"/>
    <lineage>
        <taxon>Bacteria</taxon>
        <taxon>Pseudomonadati</taxon>
        <taxon>Spirochaetota</taxon>
        <taxon>Spirochaetia</taxon>
        <taxon>Spirochaetales</taxon>
        <taxon>Treponemataceae</taxon>
        <taxon>Treponema</taxon>
    </lineage>
</organism>
<proteinExistence type="predicted"/>